<comment type="caution">
    <text evidence="1">The sequence shown here is derived from an EMBL/GenBank/DDBJ whole genome shotgun (WGS) entry which is preliminary data.</text>
</comment>
<accession>A0AAE2SF28</accession>
<gene>
    <name evidence="1" type="ORF">JIN83_16225</name>
</gene>
<dbReference type="AlphaFoldDB" id="A0AAE2SF28"/>
<sequence length="219" mass="25311">MSIVLAYGGSRENFNAIDWPEKVFVDDEALRTRDHQRECQSYTSVYRAAMQSLGDQSYDRIFFTEFDHVPLRPDYFSLLESTRHQAQADVLMHGLCRVNDTGHAHFLYHAEKPSFYEQIVGFSVREDKDVVLSAYGFGQYWTREAFELATQVDDRVGCYLELWAPTVAHHLGFRVIGVQDPLHCNDHYSEFSDRLKELKDGGAWSAHPVKHSWDDEAVN</sequence>
<evidence type="ECO:0000313" key="2">
    <source>
        <dbReference type="Proteomes" id="UP000634206"/>
    </source>
</evidence>
<protein>
    <submittedName>
        <fullName evidence="1">Uncharacterized protein</fullName>
    </submittedName>
</protein>
<name>A0AAE2SF28_9BACT</name>
<organism evidence="1 2">
    <name type="scientific">Oceaniferula flava</name>
    <dbReference type="NCBI Taxonomy" id="2800421"/>
    <lineage>
        <taxon>Bacteria</taxon>
        <taxon>Pseudomonadati</taxon>
        <taxon>Verrucomicrobiota</taxon>
        <taxon>Verrucomicrobiia</taxon>
        <taxon>Verrucomicrobiales</taxon>
        <taxon>Verrucomicrobiaceae</taxon>
        <taxon>Oceaniferula</taxon>
    </lineage>
</organism>
<dbReference type="EMBL" id="JAENIG010000015">
    <property type="protein sequence ID" value="MBK1856519.1"/>
    <property type="molecule type" value="Genomic_DNA"/>
</dbReference>
<evidence type="ECO:0000313" key="1">
    <source>
        <dbReference type="EMBL" id="MBK1856519.1"/>
    </source>
</evidence>
<dbReference type="Proteomes" id="UP000634206">
    <property type="component" value="Unassembled WGS sequence"/>
</dbReference>
<reference evidence="1" key="1">
    <citation type="submission" date="2021-01" db="EMBL/GenBank/DDBJ databases">
        <title>Modified the classification status of verrucomicrobia.</title>
        <authorList>
            <person name="Feng X."/>
        </authorList>
    </citation>
    <scope>NUCLEOTIDE SEQUENCE</scope>
    <source>
        <strain evidence="1">5K15</strain>
    </source>
</reference>
<keyword evidence="2" id="KW-1185">Reference proteome</keyword>
<proteinExistence type="predicted"/>
<dbReference type="RefSeq" id="WP_309491139.1">
    <property type="nucleotide sequence ID" value="NZ_JAENIG010000015.1"/>
</dbReference>